<reference evidence="14" key="2">
    <citation type="submission" date="2025-08" db="UniProtKB">
        <authorList>
            <consortium name="Ensembl"/>
        </authorList>
    </citation>
    <scope>IDENTIFICATION</scope>
</reference>
<evidence type="ECO:0000256" key="7">
    <source>
        <dbReference type="ARBA" id="ARBA00023074"/>
    </source>
</evidence>
<name>A0A672IIM8_SALFA</name>
<feature type="binding site" evidence="10">
    <location>
        <position position="193"/>
    </location>
    <ligand>
        <name>Mn(2+)</name>
        <dbReference type="ChEBI" id="CHEBI:29035"/>
    </ligand>
</feature>
<dbReference type="PANTHER" id="PTHR11404:SF6">
    <property type="entry name" value="SUPEROXIDE DISMUTASE [MN], MITOCHONDRIAL"/>
    <property type="match status" value="1"/>
</dbReference>
<evidence type="ECO:0000256" key="4">
    <source>
        <dbReference type="ARBA" id="ARBA00011881"/>
    </source>
</evidence>
<sequence>MKAPIITMNILFRVGQTLMRSATQAVRPVAASRQKYSLPDLPYDYGALEPHISAETMRLHHSQYHAKYVENLNRLENLYVEALEKGDGVVPRAIEQDLIFNSGGHINHSIFWKNLSPNGGGEPKGALMDAIRRDFGSFENLKEKMSVASMSIRGAGWTWLGYNKWNRTLENVTCANQDLLHRATGLTPLLGIDVWEHAYCFQHKTNRSSYIKSIWNVVNWDDVSQRFNTAESSNTTCT</sequence>
<keyword evidence="6 11" id="KW-0560">Oxidoreductase</keyword>
<dbReference type="InterPro" id="IPR050265">
    <property type="entry name" value="Fe/Mn_Superoxide_Dismutase"/>
</dbReference>
<dbReference type="OMA" id="GSYEGWK"/>
<evidence type="ECO:0000256" key="1">
    <source>
        <dbReference type="ARBA" id="ARBA00002170"/>
    </source>
</evidence>
<evidence type="ECO:0000256" key="11">
    <source>
        <dbReference type="RuleBase" id="RU000414"/>
    </source>
</evidence>
<reference evidence="14" key="3">
    <citation type="submission" date="2025-09" db="UniProtKB">
        <authorList>
            <consortium name="Ensembl"/>
        </authorList>
    </citation>
    <scope>IDENTIFICATION</scope>
</reference>
<reference evidence="14" key="1">
    <citation type="submission" date="2019-06" db="EMBL/GenBank/DDBJ databases">
        <authorList>
            <consortium name="Wellcome Sanger Institute Data Sharing"/>
        </authorList>
    </citation>
    <scope>NUCLEOTIDE SEQUENCE [LARGE SCALE GENOMIC DNA]</scope>
</reference>
<evidence type="ECO:0000256" key="8">
    <source>
        <dbReference type="ARBA" id="ARBA00023211"/>
    </source>
</evidence>
<dbReference type="InParanoid" id="A0A672IIM8"/>
<dbReference type="PANTHER" id="PTHR11404">
    <property type="entry name" value="SUPEROXIDE DISMUTASE 2"/>
    <property type="match status" value="1"/>
</dbReference>
<keyword evidence="7" id="KW-0944">Nitration</keyword>
<dbReference type="InterPro" id="IPR019832">
    <property type="entry name" value="Mn/Fe_SOD_C"/>
</dbReference>
<comment type="subunit">
    <text evidence="4">Homotetramer.</text>
</comment>
<dbReference type="PRINTS" id="PR01703">
    <property type="entry name" value="MNSODISMTASE"/>
</dbReference>
<dbReference type="EC" id="1.15.1.1" evidence="11"/>
<dbReference type="GO" id="GO:0004784">
    <property type="term" value="F:superoxide dismutase activity"/>
    <property type="evidence" value="ECO:0007669"/>
    <property type="project" value="UniProtKB-EC"/>
</dbReference>
<feature type="domain" description="Manganese/iron superoxide dismutase C-terminal" evidence="13">
    <location>
        <begin position="123"/>
        <end position="226"/>
    </location>
</feature>
<feature type="binding site" evidence="10">
    <location>
        <position position="197"/>
    </location>
    <ligand>
        <name>Mn(2+)</name>
        <dbReference type="ChEBI" id="CHEBI:29035"/>
    </ligand>
</feature>
<evidence type="ECO:0000256" key="3">
    <source>
        <dbReference type="ARBA" id="ARBA00008714"/>
    </source>
</evidence>
<dbReference type="FunFam" id="1.10.287.990:FF:000001">
    <property type="entry name" value="Superoxide dismutase"/>
    <property type="match status" value="1"/>
</dbReference>
<feature type="domain" description="Manganese/iron superoxide dismutase N-terminal" evidence="12">
    <location>
        <begin position="35"/>
        <end position="116"/>
    </location>
</feature>
<dbReference type="SUPFAM" id="SSF54719">
    <property type="entry name" value="Fe,Mn superoxide dismutase (SOD), C-terminal domain"/>
    <property type="match status" value="1"/>
</dbReference>
<dbReference type="Ensembl" id="ENSSFAT00005043122.1">
    <property type="protein sequence ID" value="ENSSFAP00005041603.1"/>
    <property type="gene ID" value="ENSSFAG00005020667.1"/>
</dbReference>
<feature type="binding site" evidence="10">
    <location>
        <position position="108"/>
    </location>
    <ligand>
        <name>Mn(2+)</name>
        <dbReference type="ChEBI" id="CHEBI:29035"/>
    </ligand>
</feature>
<evidence type="ECO:0000256" key="10">
    <source>
        <dbReference type="PIRSR" id="PIRSR000349-1"/>
    </source>
</evidence>
<dbReference type="GO" id="GO:0030145">
    <property type="term" value="F:manganese ion binding"/>
    <property type="evidence" value="ECO:0007669"/>
    <property type="project" value="TreeGrafter"/>
</dbReference>
<dbReference type="PIRSF" id="PIRSF000349">
    <property type="entry name" value="SODismutase"/>
    <property type="match status" value="1"/>
</dbReference>
<keyword evidence="5 10" id="KW-0479">Metal-binding</keyword>
<keyword evidence="8" id="KW-0464">Manganese</keyword>
<evidence type="ECO:0000256" key="5">
    <source>
        <dbReference type="ARBA" id="ARBA00022723"/>
    </source>
</evidence>
<comment type="function">
    <text evidence="1">Destroys superoxide anion radicals which are normally produced within the cells and which are toxic to biological systems.</text>
</comment>
<dbReference type="InterPro" id="IPR001189">
    <property type="entry name" value="Mn/Fe_SOD"/>
</dbReference>
<evidence type="ECO:0000256" key="2">
    <source>
        <dbReference type="ARBA" id="ARBA00004305"/>
    </source>
</evidence>
<dbReference type="InterPro" id="IPR019831">
    <property type="entry name" value="Mn/Fe_SOD_N"/>
</dbReference>
<proteinExistence type="inferred from homology"/>
<dbReference type="FunFam" id="3.55.40.20:FF:000004">
    <property type="entry name" value="Superoxide dismutase [Fe]"/>
    <property type="match status" value="1"/>
</dbReference>
<comment type="subcellular location">
    <subcellularLocation>
        <location evidence="2">Mitochondrion matrix</location>
    </subcellularLocation>
</comment>
<dbReference type="InterPro" id="IPR036314">
    <property type="entry name" value="SOD_C_sf"/>
</dbReference>
<organism evidence="14 15">
    <name type="scientific">Salarias fasciatus</name>
    <name type="common">Jewelled blenny</name>
    <name type="synonym">Blennius fasciatus</name>
    <dbReference type="NCBI Taxonomy" id="181472"/>
    <lineage>
        <taxon>Eukaryota</taxon>
        <taxon>Metazoa</taxon>
        <taxon>Chordata</taxon>
        <taxon>Craniata</taxon>
        <taxon>Vertebrata</taxon>
        <taxon>Euteleostomi</taxon>
        <taxon>Actinopterygii</taxon>
        <taxon>Neopterygii</taxon>
        <taxon>Teleostei</taxon>
        <taxon>Neoteleostei</taxon>
        <taxon>Acanthomorphata</taxon>
        <taxon>Ovalentaria</taxon>
        <taxon>Blenniimorphae</taxon>
        <taxon>Blenniiformes</taxon>
        <taxon>Blennioidei</taxon>
        <taxon>Blenniidae</taxon>
        <taxon>Salariinae</taxon>
        <taxon>Salarias</taxon>
    </lineage>
</organism>
<evidence type="ECO:0000313" key="15">
    <source>
        <dbReference type="Proteomes" id="UP000472267"/>
    </source>
</evidence>
<evidence type="ECO:0000313" key="14">
    <source>
        <dbReference type="Ensembl" id="ENSSFAP00005041603.1"/>
    </source>
</evidence>
<dbReference type="Gene3D" id="1.10.287.990">
    <property type="entry name" value="Fe,Mn superoxide dismutase (SOD) domain"/>
    <property type="match status" value="1"/>
</dbReference>
<evidence type="ECO:0000256" key="6">
    <source>
        <dbReference type="ARBA" id="ARBA00023002"/>
    </source>
</evidence>
<dbReference type="InterPro" id="IPR036324">
    <property type="entry name" value="Mn/Fe_SOD_N_sf"/>
</dbReference>
<feature type="binding site" evidence="10">
    <location>
        <position position="60"/>
    </location>
    <ligand>
        <name>Mn(2+)</name>
        <dbReference type="ChEBI" id="CHEBI:29035"/>
    </ligand>
</feature>
<comment type="catalytic activity">
    <reaction evidence="9 11">
        <text>2 superoxide + 2 H(+) = H2O2 + O2</text>
        <dbReference type="Rhea" id="RHEA:20696"/>
        <dbReference type="ChEBI" id="CHEBI:15378"/>
        <dbReference type="ChEBI" id="CHEBI:15379"/>
        <dbReference type="ChEBI" id="CHEBI:16240"/>
        <dbReference type="ChEBI" id="CHEBI:18421"/>
        <dbReference type="EC" id="1.15.1.1"/>
    </reaction>
</comment>
<comment type="function">
    <text evidence="11">Destroys radicals which are normally produced within the cells and which are toxic to biological systems.</text>
</comment>
<dbReference type="Pfam" id="PF02777">
    <property type="entry name" value="Sod_Fe_C"/>
    <property type="match status" value="1"/>
</dbReference>
<protein>
    <recommendedName>
        <fullName evidence="11">Superoxide dismutase</fullName>
        <ecNumber evidence="11">1.15.1.1</ecNumber>
    </recommendedName>
</protein>
<evidence type="ECO:0000256" key="9">
    <source>
        <dbReference type="ARBA" id="ARBA00049204"/>
    </source>
</evidence>
<dbReference type="SUPFAM" id="SSF46609">
    <property type="entry name" value="Fe,Mn superoxide dismutase (SOD), N-terminal domain"/>
    <property type="match status" value="1"/>
</dbReference>
<dbReference type="Gene3D" id="3.55.40.20">
    <property type="entry name" value="Iron/manganese superoxide dismutase, C-terminal domain"/>
    <property type="match status" value="1"/>
</dbReference>
<accession>A0A672IIM8</accession>
<evidence type="ECO:0000259" key="12">
    <source>
        <dbReference type="Pfam" id="PF00081"/>
    </source>
</evidence>
<dbReference type="AlphaFoldDB" id="A0A672IIM8"/>
<dbReference type="GO" id="GO:0005759">
    <property type="term" value="C:mitochondrial matrix"/>
    <property type="evidence" value="ECO:0007669"/>
    <property type="project" value="UniProtKB-SubCell"/>
</dbReference>
<comment type="similarity">
    <text evidence="3 11">Belongs to the iron/manganese superoxide dismutase family.</text>
</comment>
<dbReference type="Proteomes" id="UP000472267">
    <property type="component" value="Chromosome 17"/>
</dbReference>
<evidence type="ECO:0000259" key="13">
    <source>
        <dbReference type="Pfam" id="PF02777"/>
    </source>
</evidence>
<keyword evidence="15" id="KW-1185">Reference proteome</keyword>
<dbReference type="Pfam" id="PF00081">
    <property type="entry name" value="Sod_Fe_N"/>
    <property type="match status" value="1"/>
</dbReference>